<dbReference type="eggNOG" id="ENOG50309D6">
    <property type="taxonomic scope" value="Bacteria"/>
</dbReference>
<keyword evidence="3" id="KW-1185">Reference proteome</keyword>
<proteinExistence type="predicted"/>
<dbReference type="InterPro" id="IPR025491">
    <property type="entry name" value="DUF4382"/>
</dbReference>
<protein>
    <submittedName>
        <fullName evidence="2">Carbohydrate-binding protein</fullName>
    </submittedName>
</protein>
<dbReference type="Gene3D" id="2.60.40.10">
    <property type="entry name" value="Immunoglobulins"/>
    <property type="match status" value="1"/>
</dbReference>
<evidence type="ECO:0000313" key="3">
    <source>
        <dbReference type="Proteomes" id="UP000003586"/>
    </source>
</evidence>
<name>W0EXN7_9BACT</name>
<evidence type="ECO:0000259" key="1">
    <source>
        <dbReference type="Pfam" id="PF14321"/>
    </source>
</evidence>
<dbReference type="HOGENOM" id="CLU_060074_0_0_10"/>
<dbReference type="Proteomes" id="UP000003586">
    <property type="component" value="Chromosome"/>
</dbReference>
<evidence type="ECO:0000313" key="2">
    <source>
        <dbReference type="EMBL" id="AHF14318.1"/>
    </source>
</evidence>
<dbReference type="AlphaFoldDB" id="W0EXN7"/>
<feature type="domain" description="DUF4382" evidence="1">
    <location>
        <begin position="20"/>
        <end position="163"/>
    </location>
</feature>
<organism evidence="2 3">
    <name type="scientific">Niabella soli DSM 19437</name>
    <dbReference type="NCBI Taxonomy" id="929713"/>
    <lineage>
        <taxon>Bacteria</taxon>
        <taxon>Pseudomonadati</taxon>
        <taxon>Bacteroidota</taxon>
        <taxon>Chitinophagia</taxon>
        <taxon>Chitinophagales</taxon>
        <taxon>Chitinophagaceae</taxon>
        <taxon>Niabella</taxon>
    </lineage>
</organism>
<dbReference type="EMBL" id="CP007035">
    <property type="protein sequence ID" value="AHF14318.1"/>
    <property type="molecule type" value="Genomic_DNA"/>
</dbReference>
<reference evidence="2 3" key="1">
    <citation type="submission" date="2013-12" db="EMBL/GenBank/DDBJ databases">
        <authorList>
            <consortium name="DOE Joint Genome Institute"/>
            <person name="Eisen J."/>
            <person name="Huntemann M."/>
            <person name="Han J."/>
            <person name="Chen A."/>
            <person name="Kyrpides N."/>
            <person name="Mavromatis K."/>
            <person name="Markowitz V."/>
            <person name="Palaniappan K."/>
            <person name="Ivanova N."/>
            <person name="Schaumberg A."/>
            <person name="Pati A."/>
            <person name="Liolios K."/>
            <person name="Nordberg H.P."/>
            <person name="Cantor M.N."/>
            <person name="Hua S.X."/>
            <person name="Woyke T."/>
        </authorList>
    </citation>
    <scope>NUCLEOTIDE SEQUENCE [LARGE SCALE GENOMIC DNA]</scope>
    <source>
        <strain evidence="3">DSM 19437</strain>
    </source>
</reference>
<sequence>MFASCSKNSSNSDGNPNGASKVQFVLTDAPAPYDAVNINIKEINIIMNGKSGDSVVNYPLAPQLTGPVNLLTLKNGGSMYMGDPFSLPAGSISQIRLVLGDGNTIVTGGVTHDLTTPSAQESGLKINFHQTLEPNGIYKIWLDFDVARSIVKAGNSGKYLLKPVIRANTEAATFGAIRGTVLPSVAGTTVYLLNGADTIGSTLPEKAGSTFGEGYYKFINLAPGTYSLSFNATDSTKYMDSTVNNIAVTSGTVTNVTTVTLHQ</sequence>
<dbReference type="InterPro" id="IPR013783">
    <property type="entry name" value="Ig-like_fold"/>
</dbReference>
<dbReference type="KEGG" id="nso:NIASO_02190"/>
<dbReference type="Pfam" id="PF14321">
    <property type="entry name" value="DUF4382"/>
    <property type="match status" value="1"/>
</dbReference>
<accession>W0EXN7</accession>
<gene>
    <name evidence="2" type="ORF">NIASO_02190</name>
</gene>